<evidence type="ECO:0000313" key="2">
    <source>
        <dbReference type="EMBL" id="OGZ63542.1"/>
    </source>
</evidence>
<dbReference type="EMBL" id="MHOM01000032">
    <property type="protein sequence ID" value="OGZ63542.1"/>
    <property type="molecule type" value="Genomic_DNA"/>
</dbReference>
<evidence type="ECO:0000256" key="1">
    <source>
        <dbReference type="SAM" id="Phobius"/>
    </source>
</evidence>
<evidence type="ECO:0000313" key="3">
    <source>
        <dbReference type="Proteomes" id="UP000177190"/>
    </source>
</evidence>
<proteinExistence type="predicted"/>
<dbReference type="AlphaFoldDB" id="A0A1G2HM12"/>
<feature type="transmembrane region" description="Helical" evidence="1">
    <location>
        <begin position="25"/>
        <end position="45"/>
    </location>
</feature>
<dbReference type="Proteomes" id="UP000177190">
    <property type="component" value="Unassembled WGS sequence"/>
</dbReference>
<dbReference type="STRING" id="1802200.A2812_01350"/>
<keyword evidence="1" id="KW-1133">Transmembrane helix</keyword>
<protein>
    <submittedName>
        <fullName evidence="2">Uncharacterized protein</fullName>
    </submittedName>
</protein>
<keyword evidence="1" id="KW-0812">Transmembrane</keyword>
<gene>
    <name evidence="2" type="ORF">A2812_01350</name>
</gene>
<accession>A0A1G2HM12</accession>
<name>A0A1G2HM12_9BACT</name>
<comment type="caution">
    <text evidence="2">The sequence shown here is derived from an EMBL/GenBank/DDBJ whole genome shotgun (WGS) entry which is preliminary data.</text>
</comment>
<reference evidence="2 3" key="1">
    <citation type="journal article" date="2016" name="Nat. Commun.">
        <title>Thousands of microbial genomes shed light on interconnected biogeochemical processes in an aquifer system.</title>
        <authorList>
            <person name="Anantharaman K."/>
            <person name="Brown C.T."/>
            <person name="Hug L.A."/>
            <person name="Sharon I."/>
            <person name="Castelle C.J."/>
            <person name="Probst A.J."/>
            <person name="Thomas B.C."/>
            <person name="Singh A."/>
            <person name="Wilkins M.J."/>
            <person name="Karaoz U."/>
            <person name="Brodie E.L."/>
            <person name="Williams K.H."/>
            <person name="Hubbard S.S."/>
            <person name="Banfield J.F."/>
        </authorList>
    </citation>
    <scope>NUCLEOTIDE SEQUENCE [LARGE SCALE GENOMIC DNA]</scope>
</reference>
<organism evidence="2 3">
    <name type="scientific">Candidatus Staskawiczbacteria bacterium RIFCSPHIGHO2_01_FULL_36_16</name>
    <dbReference type="NCBI Taxonomy" id="1802200"/>
    <lineage>
        <taxon>Bacteria</taxon>
        <taxon>Candidatus Staskawicziibacteriota</taxon>
    </lineage>
</organism>
<keyword evidence="1" id="KW-0472">Membrane</keyword>
<sequence length="261" mass="30057">MKKRGTRVFARLPTLTPLSQKHSQITIFIIVAILLIAVIFLIFYLRGGFGGKEVMDVRIVPINNFVLDCLEETSNNAIKDVGEKGGYAFITDDVDSVEQIPHYLAGERKLMPSIETIESEISFIVMNELSYCILNFKDFDNEYEDIRHELKNVETSILDDVVRIKLDYPIRVKIDESSSEISDFSFDIKIRLDDYYDAAEKIIVEQQEHIGSICLSCIYDLGEEYDVNIDMYDYGNSTVFTIIDDEYKINDEAYEWGFAIK</sequence>